<dbReference type="Proteomes" id="UP000053105">
    <property type="component" value="Unassembled WGS sequence"/>
</dbReference>
<feature type="region of interest" description="Disordered" evidence="1">
    <location>
        <begin position="62"/>
        <end position="101"/>
    </location>
</feature>
<organism evidence="2 3">
    <name type="scientific">Melipona quadrifasciata</name>
    <dbReference type="NCBI Taxonomy" id="166423"/>
    <lineage>
        <taxon>Eukaryota</taxon>
        <taxon>Metazoa</taxon>
        <taxon>Ecdysozoa</taxon>
        <taxon>Arthropoda</taxon>
        <taxon>Hexapoda</taxon>
        <taxon>Insecta</taxon>
        <taxon>Pterygota</taxon>
        <taxon>Neoptera</taxon>
        <taxon>Endopterygota</taxon>
        <taxon>Hymenoptera</taxon>
        <taxon>Apocrita</taxon>
        <taxon>Aculeata</taxon>
        <taxon>Apoidea</taxon>
        <taxon>Anthophila</taxon>
        <taxon>Apidae</taxon>
        <taxon>Melipona</taxon>
    </lineage>
</organism>
<accession>A0A0M9A5U6</accession>
<keyword evidence="3" id="KW-1185">Reference proteome</keyword>
<dbReference type="AlphaFoldDB" id="A0A0M9A5U6"/>
<gene>
    <name evidence="2" type="ORF">WN51_11759</name>
</gene>
<dbReference type="EMBL" id="KQ435746">
    <property type="protein sequence ID" value="KOX76553.1"/>
    <property type="molecule type" value="Genomic_DNA"/>
</dbReference>
<sequence>MSEKVVLTTRKARRLYNSRAGYAIELGRPSFVLTVHRTVWSALSNSNTARIASASVVNSRIPKNSHAAERPEKQPIRNAADRDRGFLEDQANKQNENEEQEEQMLSQYPFREAFDPLPSDLHKGFLCCRSLSENVAKINLACELGYTNVKSA</sequence>
<evidence type="ECO:0000256" key="1">
    <source>
        <dbReference type="SAM" id="MobiDB-lite"/>
    </source>
</evidence>
<protein>
    <submittedName>
        <fullName evidence="2">Uncharacterized protein</fullName>
    </submittedName>
</protein>
<name>A0A0M9A5U6_9HYME</name>
<proteinExistence type="predicted"/>
<feature type="compositionally biased region" description="Basic and acidic residues" evidence="1">
    <location>
        <begin position="66"/>
        <end position="91"/>
    </location>
</feature>
<evidence type="ECO:0000313" key="3">
    <source>
        <dbReference type="Proteomes" id="UP000053105"/>
    </source>
</evidence>
<evidence type="ECO:0000313" key="2">
    <source>
        <dbReference type="EMBL" id="KOX76553.1"/>
    </source>
</evidence>
<reference evidence="2 3" key="1">
    <citation type="submission" date="2015-07" db="EMBL/GenBank/DDBJ databases">
        <title>The genome of Melipona quadrifasciata.</title>
        <authorList>
            <person name="Pan H."/>
            <person name="Kapheim K."/>
        </authorList>
    </citation>
    <scope>NUCLEOTIDE SEQUENCE [LARGE SCALE GENOMIC DNA]</scope>
    <source>
        <strain evidence="2">0111107301</strain>
        <tissue evidence="2">Whole body</tissue>
    </source>
</reference>